<keyword evidence="8" id="KW-1133">Transmembrane helix</keyword>
<dbReference type="InterPro" id="IPR050428">
    <property type="entry name" value="TCS_sensor_his_kinase"/>
</dbReference>
<dbReference type="InterPro" id="IPR003660">
    <property type="entry name" value="HAMP_dom"/>
</dbReference>
<dbReference type="InterPro" id="IPR003594">
    <property type="entry name" value="HATPase_dom"/>
</dbReference>
<accession>A0A2K9NJM9</accession>
<dbReference type="Pfam" id="PF00512">
    <property type="entry name" value="HisKA"/>
    <property type="match status" value="1"/>
</dbReference>
<organism evidence="11 12">
    <name type="scientific">Niveispirillum cyanobacteriorum</name>
    <dbReference type="NCBI Taxonomy" id="1612173"/>
    <lineage>
        <taxon>Bacteria</taxon>
        <taxon>Pseudomonadati</taxon>
        <taxon>Pseudomonadota</taxon>
        <taxon>Alphaproteobacteria</taxon>
        <taxon>Rhodospirillales</taxon>
        <taxon>Azospirillaceae</taxon>
        <taxon>Niveispirillum</taxon>
    </lineage>
</organism>
<dbReference type="InterPro" id="IPR003661">
    <property type="entry name" value="HisK_dim/P_dom"/>
</dbReference>
<evidence type="ECO:0000256" key="1">
    <source>
        <dbReference type="ARBA" id="ARBA00000085"/>
    </source>
</evidence>
<keyword evidence="11" id="KW-0614">Plasmid</keyword>
<dbReference type="PANTHER" id="PTHR45436">
    <property type="entry name" value="SENSOR HISTIDINE KINASE YKOH"/>
    <property type="match status" value="1"/>
</dbReference>
<dbReference type="Proteomes" id="UP000234752">
    <property type="component" value="Plasmid unnamed1"/>
</dbReference>
<dbReference type="CDD" id="cd00075">
    <property type="entry name" value="HATPase"/>
    <property type="match status" value="1"/>
</dbReference>
<comment type="subcellular location">
    <subcellularLocation>
        <location evidence="2">Membrane</location>
        <topology evidence="2">Multi-pass membrane protein</topology>
    </subcellularLocation>
</comment>
<comment type="catalytic activity">
    <reaction evidence="1">
        <text>ATP + protein L-histidine = ADP + protein N-phospho-L-histidine.</text>
        <dbReference type="EC" id="2.7.13.3"/>
    </reaction>
</comment>
<protein>
    <recommendedName>
        <fullName evidence="3">histidine kinase</fullName>
        <ecNumber evidence="3">2.7.13.3</ecNumber>
    </recommendedName>
</protein>
<keyword evidence="6" id="KW-0812">Transmembrane</keyword>
<keyword evidence="5" id="KW-0808">Transferase</keyword>
<dbReference type="CDD" id="cd00082">
    <property type="entry name" value="HisKA"/>
    <property type="match status" value="1"/>
</dbReference>
<keyword evidence="4" id="KW-0597">Phosphoprotein</keyword>
<dbReference type="InterPro" id="IPR005467">
    <property type="entry name" value="His_kinase_dom"/>
</dbReference>
<evidence type="ECO:0000313" key="11">
    <source>
        <dbReference type="EMBL" id="AUN33290.1"/>
    </source>
</evidence>
<keyword evidence="9" id="KW-0902">Two-component regulatory system</keyword>
<keyword evidence="10" id="KW-0472">Membrane</keyword>
<dbReference type="SUPFAM" id="SSF55874">
    <property type="entry name" value="ATPase domain of HSP90 chaperone/DNA topoisomerase II/histidine kinase"/>
    <property type="match status" value="1"/>
</dbReference>
<evidence type="ECO:0000256" key="10">
    <source>
        <dbReference type="ARBA" id="ARBA00023136"/>
    </source>
</evidence>
<dbReference type="Pfam" id="PF02518">
    <property type="entry name" value="HATPase_c"/>
    <property type="match status" value="1"/>
</dbReference>
<keyword evidence="12" id="KW-1185">Reference proteome</keyword>
<dbReference type="GO" id="GO:0000155">
    <property type="term" value="F:phosphorelay sensor kinase activity"/>
    <property type="evidence" value="ECO:0007669"/>
    <property type="project" value="InterPro"/>
</dbReference>
<dbReference type="Gene3D" id="3.30.565.10">
    <property type="entry name" value="Histidine kinase-like ATPase, C-terminal domain"/>
    <property type="match status" value="1"/>
</dbReference>
<dbReference type="EC" id="2.7.13.3" evidence="3"/>
<dbReference type="AlphaFoldDB" id="A0A2K9NJM9"/>
<name>A0A2K9NJM9_9PROT</name>
<dbReference type="KEGG" id="ncb:C0V82_23240"/>
<evidence type="ECO:0000256" key="9">
    <source>
        <dbReference type="ARBA" id="ARBA00023012"/>
    </source>
</evidence>
<dbReference type="SMART" id="SM00388">
    <property type="entry name" value="HisKA"/>
    <property type="match status" value="1"/>
</dbReference>
<dbReference type="OrthoDB" id="8673316at2"/>
<evidence type="ECO:0000256" key="3">
    <source>
        <dbReference type="ARBA" id="ARBA00012438"/>
    </source>
</evidence>
<dbReference type="PROSITE" id="PS50109">
    <property type="entry name" value="HIS_KIN"/>
    <property type="match status" value="1"/>
</dbReference>
<evidence type="ECO:0000256" key="2">
    <source>
        <dbReference type="ARBA" id="ARBA00004141"/>
    </source>
</evidence>
<evidence type="ECO:0000256" key="8">
    <source>
        <dbReference type="ARBA" id="ARBA00022989"/>
    </source>
</evidence>
<dbReference type="EMBL" id="CP025613">
    <property type="protein sequence ID" value="AUN33290.1"/>
    <property type="molecule type" value="Genomic_DNA"/>
</dbReference>
<dbReference type="InterPro" id="IPR036097">
    <property type="entry name" value="HisK_dim/P_sf"/>
</dbReference>
<geneLocation type="plasmid" evidence="11 12">
    <name>unnamed1</name>
</geneLocation>
<dbReference type="SMART" id="SM00387">
    <property type="entry name" value="HATPase_c"/>
    <property type="match status" value="1"/>
</dbReference>
<dbReference type="PROSITE" id="PS50885">
    <property type="entry name" value="HAMP"/>
    <property type="match status" value="1"/>
</dbReference>
<evidence type="ECO:0000256" key="6">
    <source>
        <dbReference type="ARBA" id="ARBA00022692"/>
    </source>
</evidence>
<dbReference type="SUPFAM" id="SSF47384">
    <property type="entry name" value="Homodimeric domain of signal transducing histidine kinase"/>
    <property type="match status" value="1"/>
</dbReference>
<gene>
    <name evidence="11" type="ORF">C0V82_23240</name>
</gene>
<dbReference type="GO" id="GO:0005886">
    <property type="term" value="C:plasma membrane"/>
    <property type="evidence" value="ECO:0007669"/>
    <property type="project" value="TreeGrafter"/>
</dbReference>
<dbReference type="PRINTS" id="PR00344">
    <property type="entry name" value="BCTRLSENSOR"/>
</dbReference>
<dbReference type="RefSeq" id="WP_102114806.1">
    <property type="nucleotide sequence ID" value="NZ_BMGN01000001.1"/>
</dbReference>
<evidence type="ECO:0000313" key="12">
    <source>
        <dbReference type="Proteomes" id="UP000234752"/>
    </source>
</evidence>
<dbReference type="PANTHER" id="PTHR45436:SF15">
    <property type="entry name" value="SENSOR HISTIDINE KINASE CUSS"/>
    <property type="match status" value="1"/>
</dbReference>
<dbReference type="Gene3D" id="1.10.287.130">
    <property type="match status" value="1"/>
</dbReference>
<sequence length="451" mass="47633">MSGRRAPRLAHRLAWGIALAQMLAVIGWTLIWMLFSPYVSYDELAAATAGRHVAASVAAGTNGARIVASQPLLDYAARRSGFAYGALYQGRLLPGSSPEMPSLLTGIAIPGEGEFRMMDGRIAHAESLTGASLPITVVTAGNRIGFDDAPTFFGILFPQLVAMFAPALLAAVLVTPLVMSRAMRPLRHAAAASAAINLATLDKRLSTDGIPAEAMPIANAINLLLARLHEGIANQRLLTANAAHELRTPVAVIAARVGSMDDAPEVRALRRDVQRLTLLVDQLLAAARLQDALMIARTRLDLSALVVDAAADLAPLAMLSGRDVEVLMPPDPIHVIGEGDSLRSAIANLLDNALRAEPDGGQVSVRVEQDGQAVLVEVSDHGAGVAPQDRERVFQPFWRGNSSWQGTGLGLAITRQIIDAHGGQVTCHAAADGGALFKIRLPVAPDTRKPD</sequence>
<dbReference type="InterPro" id="IPR036890">
    <property type="entry name" value="HATPase_C_sf"/>
</dbReference>
<evidence type="ECO:0000256" key="7">
    <source>
        <dbReference type="ARBA" id="ARBA00022777"/>
    </source>
</evidence>
<dbReference type="InterPro" id="IPR004358">
    <property type="entry name" value="Sig_transdc_His_kin-like_C"/>
</dbReference>
<evidence type="ECO:0000256" key="5">
    <source>
        <dbReference type="ARBA" id="ARBA00022679"/>
    </source>
</evidence>
<proteinExistence type="predicted"/>
<keyword evidence="7 11" id="KW-0418">Kinase</keyword>
<reference evidence="11 12" key="1">
    <citation type="submission" date="2017-12" db="EMBL/GenBank/DDBJ databases">
        <title>Genomes of bacteria within cyanobacterial aggregates.</title>
        <authorList>
            <person name="Cai H."/>
        </authorList>
    </citation>
    <scope>NUCLEOTIDE SEQUENCE [LARGE SCALE GENOMIC DNA]</scope>
    <source>
        <strain evidence="11 12">TH16</strain>
        <plasmid evidence="11 12">unnamed1</plasmid>
    </source>
</reference>
<evidence type="ECO:0000256" key="4">
    <source>
        <dbReference type="ARBA" id="ARBA00022553"/>
    </source>
</evidence>